<evidence type="ECO:0000313" key="1">
    <source>
        <dbReference type="EMBL" id="JAD90617.1"/>
    </source>
</evidence>
<reference evidence="1" key="2">
    <citation type="journal article" date="2015" name="Data Brief">
        <title>Shoot transcriptome of the giant reed, Arundo donax.</title>
        <authorList>
            <person name="Barrero R.A."/>
            <person name="Guerrero F.D."/>
            <person name="Moolhuijzen P."/>
            <person name="Goolsby J.A."/>
            <person name="Tidwell J."/>
            <person name="Bellgard S.E."/>
            <person name="Bellgard M.I."/>
        </authorList>
    </citation>
    <scope>NUCLEOTIDE SEQUENCE</scope>
    <source>
        <tissue evidence="1">Shoot tissue taken approximately 20 cm above the soil surface</tissue>
    </source>
</reference>
<protein>
    <submittedName>
        <fullName evidence="1">Uncharacterized protein</fullName>
    </submittedName>
</protein>
<dbReference type="EMBL" id="GBRH01207278">
    <property type="protein sequence ID" value="JAD90617.1"/>
    <property type="molecule type" value="Transcribed_RNA"/>
</dbReference>
<sequence>MHQVHKQHQPSYQNRVSSPSVVLPCTQGQQSWEAAGILISLQRH</sequence>
<organism evidence="1">
    <name type="scientific">Arundo donax</name>
    <name type="common">Giant reed</name>
    <name type="synonym">Donax arundinaceus</name>
    <dbReference type="NCBI Taxonomy" id="35708"/>
    <lineage>
        <taxon>Eukaryota</taxon>
        <taxon>Viridiplantae</taxon>
        <taxon>Streptophyta</taxon>
        <taxon>Embryophyta</taxon>
        <taxon>Tracheophyta</taxon>
        <taxon>Spermatophyta</taxon>
        <taxon>Magnoliopsida</taxon>
        <taxon>Liliopsida</taxon>
        <taxon>Poales</taxon>
        <taxon>Poaceae</taxon>
        <taxon>PACMAD clade</taxon>
        <taxon>Arundinoideae</taxon>
        <taxon>Arundineae</taxon>
        <taxon>Arundo</taxon>
    </lineage>
</organism>
<dbReference type="AlphaFoldDB" id="A0A0A9E3U0"/>
<proteinExistence type="predicted"/>
<accession>A0A0A9E3U0</accession>
<name>A0A0A9E3U0_ARUDO</name>
<reference evidence="1" key="1">
    <citation type="submission" date="2014-09" db="EMBL/GenBank/DDBJ databases">
        <authorList>
            <person name="Magalhaes I.L.F."/>
            <person name="Oliveira U."/>
            <person name="Santos F.R."/>
            <person name="Vidigal T.H.D.A."/>
            <person name="Brescovit A.D."/>
            <person name="Santos A.J."/>
        </authorList>
    </citation>
    <scope>NUCLEOTIDE SEQUENCE</scope>
    <source>
        <tissue evidence="1">Shoot tissue taken approximately 20 cm above the soil surface</tissue>
    </source>
</reference>